<accession>A0A140L4W9</accession>
<evidence type="ECO:0000313" key="1">
    <source>
        <dbReference type="EMBL" id="KXG75594.1"/>
    </source>
</evidence>
<keyword evidence="2" id="KW-1185">Reference proteome</keyword>
<reference evidence="1 2" key="1">
    <citation type="submission" date="2015-12" db="EMBL/GenBank/DDBJ databases">
        <title>Draft genome sequence of the thermoanaerobe Thermotalea metallivorans, an isolate from the runoff channel of the Great Artesian Basin, Australia.</title>
        <authorList>
            <person name="Patel B.K."/>
        </authorList>
    </citation>
    <scope>NUCLEOTIDE SEQUENCE [LARGE SCALE GENOMIC DNA]</scope>
    <source>
        <strain evidence="1 2">B2-1</strain>
    </source>
</reference>
<comment type="caution">
    <text evidence="1">The sequence shown here is derived from an EMBL/GenBank/DDBJ whole genome shotgun (WGS) entry which is preliminary data.</text>
</comment>
<dbReference type="EMBL" id="LOEE01000032">
    <property type="protein sequence ID" value="KXG75594.1"/>
    <property type="molecule type" value="Genomic_DNA"/>
</dbReference>
<dbReference type="STRING" id="520762.AN619_15900"/>
<dbReference type="AlphaFoldDB" id="A0A140L4W9"/>
<proteinExistence type="predicted"/>
<organism evidence="1 2">
    <name type="scientific">Thermotalea metallivorans</name>
    <dbReference type="NCBI Taxonomy" id="520762"/>
    <lineage>
        <taxon>Bacteria</taxon>
        <taxon>Bacillati</taxon>
        <taxon>Bacillota</taxon>
        <taxon>Clostridia</taxon>
        <taxon>Peptostreptococcales</taxon>
        <taxon>Thermotaleaceae</taxon>
        <taxon>Thermotalea</taxon>
    </lineage>
</organism>
<dbReference type="RefSeq" id="WP_068556188.1">
    <property type="nucleotide sequence ID" value="NZ_LOEE01000032.1"/>
</dbReference>
<dbReference type="Proteomes" id="UP000070456">
    <property type="component" value="Unassembled WGS sequence"/>
</dbReference>
<evidence type="ECO:0000313" key="2">
    <source>
        <dbReference type="Proteomes" id="UP000070456"/>
    </source>
</evidence>
<name>A0A140L4W9_9FIRM</name>
<sequence length="69" mass="7897">MSEKELALKTAYNQYIDCLVDYLNEVKATSAENNSLEYILDRHEGDYVTRSYYLARACDGAALLERKAI</sequence>
<protein>
    <submittedName>
        <fullName evidence="1">Uncharacterized protein</fullName>
    </submittedName>
</protein>
<gene>
    <name evidence="1" type="ORF">AN619_15900</name>
</gene>